<evidence type="ECO:0000313" key="2">
    <source>
        <dbReference type="Proteomes" id="UP001519344"/>
    </source>
</evidence>
<evidence type="ECO:0000313" key="1">
    <source>
        <dbReference type="EMBL" id="MBP1964116.1"/>
    </source>
</evidence>
<proteinExistence type="predicted"/>
<sequence length="56" mass="7023">MHNYPYFFEEKIREHNQELKEIESNAWKWARCVSMKSKLTILSIFLKYPKLIWKYL</sequence>
<name>A0ABS4I109_9BACL</name>
<comment type="caution">
    <text evidence="1">The sequence shown here is derived from an EMBL/GenBank/DDBJ whole genome shotgun (WGS) entry which is preliminary data.</text>
</comment>
<accession>A0ABS4I109</accession>
<keyword evidence="2" id="KW-1185">Reference proteome</keyword>
<organism evidence="1 2">
    <name type="scientific">Paenibacillus aceris</name>
    <dbReference type="NCBI Taxonomy" id="869555"/>
    <lineage>
        <taxon>Bacteria</taxon>
        <taxon>Bacillati</taxon>
        <taxon>Bacillota</taxon>
        <taxon>Bacilli</taxon>
        <taxon>Bacillales</taxon>
        <taxon>Paenibacillaceae</taxon>
        <taxon>Paenibacillus</taxon>
    </lineage>
</organism>
<dbReference type="EMBL" id="JAGGKV010000008">
    <property type="protein sequence ID" value="MBP1964116.1"/>
    <property type="molecule type" value="Genomic_DNA"/>
</dbReference>
<dbReference type="Proteomes" id="UP001519344">
    <property type="component" value="Unassembled WGS sequence"/>
</dbReference>
<gene>
    <name evidence="1" type="ORF">J2Z65_003339</name>
</gene>
<reference evidence="1 2" key="1">
    <citation type="submission" date="2021-03" db="EMBL/GenBank/DDBJ databases">
        <title>Genomic Encyclopedia of Type Strains, Phase IV (KMG-IV): sequencing the most valuable type-strain genomes for metagenomic binning, comparative biology and taxonomic classification.</title>
        <authorList>
            <person name="Goeker M."/>
        </authorList>
    </citation>
    <scope>NUCLEOTIDE SEQUENCE [LARGE SCALE GENOMIC DNA]</scope>
    <source>
        <strain evidence="1 2">DSM 24950</strain>
    </source>
</reference>
<protein>
    <submittedName>
        <fullName evidence="1">Uncharacterized protein</fullName>
    </submittedName>
</protein>